<feature type="transmembrane region" description="Helical" evidence="1">
    <location>
        <begin position="254"/>
        <end position="271"/>
    </location>
</feature>
<dbReference type="RefSeq" id="WP_058116991.1">
    <property type="nucleotide sequence ID" value="NZ_CP011307.1"/>
</dbReference>
<name>A0A0S2W0M6_9FIRM</name>
<dbReference type="STRING" id="1297617.IB211_00506"/>
<keyword evidence="3" id="KW-1185">Reference proteome</keyword>
<feature type="transmembrane region" description="Helical" evidence="1">
    <location>
        <begin position="126"/>
        <end position="150"/>
    </location>
</feature>
<evidence type="ECO:0000313" key="3">
    <source>
        <dbReference type="Proteomes" id="UP000064844"/>
    </source>
</evidence>
<evidence type="ECO:0000313" key="2">
    <source>
        <dbReference type="EMBL" id="ALP92901.1"/>
    </source>
</evidence>
<gene>
    <name evidence="2" type="ORF">IB211_00506</name>
</gene>
<keyword evidence="1" id="KW-0472">Membrane</keyword>
<reference evidence="3" key="2">
    <citation type="submission" date="2015-04" db="EMBL/GenBank/DDBJ databases">
        <title>A butyrogenic pathway from the amino acid lysine in a human gut commensal.</title>
        <authorList>
            <person name="de Vos W.M."/>
            <person name="Bui N.T.P."/>
            <person name="Plugge C.M."/>
            <person name="Ritari J."/>
        </authorList>
    </citation>
    <scope>NUCLEOTIDE SEQUENCE [LARGE SCALE GENOMIC DNA]</scope>
    <source>
        <strain evidence="3">AF211</strain>
    </source>
</reference>
<dbReference type="KEGG" id="ibu:IB211_00506"/>
<dbReference type="Proteomes" id="UP000064844">
    <property type="component" value="Chromosome"/>
</dbReference>
<accession>A0A0S2W0M6</accession>
<feature type="transmembrane region" description="Helical" evidence="1">
    <location>
        <begin position="230"/>
        <end position="247"/>
    </location>
</feature>
<protein>
    <submittedName>
        <fullName evidence="2">Uncharacterized protein</fullName>
    </submittedName>
</protein>
<feature type="transmembrane region" description="Helical" evidence="1">
    <location>
        <begin position="162"/>
        <end position="180"/>
    </location>
</feature>
<keyword evidence="1" id="KW-1133">Transmembrane helix</keyword>
<evidence type="ECO:0000256" key="1">
    <source>
        <dbReference type="SAM" id="Phobius"/>
    </source>
</evidence>
<keyword evidence="1" id="KW-0812">Transmembrane</keyword>
<reference evidence="2 3" key="1">
    <citation type="journal article" date="2015" name="Nat. Commun.">
        <title>Production of butyrate from lysine and the Amadori product fructoselysine by a human gut commensal.</title>
        <authorList>
            <person name="Bui T.P."/>
            <person name="Ritari J."/>
            <person name="Boeren S."/>
            <person name="de Waard P."/>
            <person name="Plugge C.M."/>
            <person name="de Vos W.M."/>
        </authorList>
    </citation>
    <scope>NUCLEOTIDE SEQUENCE [LARGE SCALE GENOMIC DNA]</scope>
    <source>
        <strain evidence="2 3">AF211</strain>
    </source>
</reference>
<proteinExistence type="predicted"/>
<dbReference type="AlphaFoldDB" id="A0A0S2W0M6"/>
<organism evidence="2 3">
    <name type="scientific">Intestinimonas butyriciproducens</name>
    <dbReference type="NCBI Taxonomy" id="1297617"/>
    <lineage>
        <taxon>Bacteria</taxon>
        <taxon>Bacillati</taxon>
        <taxon>Bacillota</taxon>
        <taxon>Clostridia</taxon>
        <taxon>Eubacteriales</taxon>
        <taxon>Intestinimonas</taxon>
    </lineage>
</organism>
<sequence>MNAAETLTQYERQLAVLDRMERILGRMTAAADQMAGAVQRAADRMGELLASTQKTAAQSVNLKAPFDSAAQSIAGKVGEGLEGLKNSLNPQALALSLALSLGWKLFGDDIMSVLNPAMTVLESFAGMVHSTLGALAPFFTPVVWAVELLAQGIDWMAAKMNTLMPIVLGLTAAMAIFHKATIASAMATKIHAAGTVLHTVVTKAHTVATNGLKLAQAALDMVLSTSPLGLIARLAGVAVGIFAAWTMRVGGLKNAIGILFNGIIGGINWVLELLNKIPGVNIPMIASLEIEKGPAAQAEAEATTTAALGAAESPVFPTPEDPYAAVIPPDLANKNAPLDYGAMLAEQSPLSYGMDNYVTARWGEDAATGAFSNGYQTLADSLKLVETVERVQAVELLESEVSLSEEDREALLGAITQRPVSKVLNLSPTVHLTAYVRSEPDLYQLKNMIEQVLEEEICACAEGEHL</sequence>
<dbReference type="EMBL" id="CP011307">
    <property type="protein sequence ID" value="ALP92901.1"/>
    <property type="molecule type" value="Genomic_DNA"/>
</dbReference>